<name>A0A256FQN9_9HYPH</name>
<organism evidence="4 5">
    <name type="scientific">Brucella thiophenivorans</name>
    <dbReference type="NCBI Taxonomy" id="571255"/>
    <lineage>
        <taxon>Bacteria</taxon>
        <taxon>Pseudomonadati</taxon>
        <taxon>Pseudomonadota</taxon>
        <taxon>Alphaproteobacteria</taxon>
        <taxon>Hyphomicrobiales</taxon>
        <taxon>Brucellaceae</taxon>
        <taxon>Brucella/Ochrobactrum group</taxon>
        <taxon>Brucella</taxon>
    </lineage>
</organism>
<keyword evidence="2" id="KW-0812">Transmembrane</keyword>
<accession>A0A256FQN9</accession>
<dbReference type="PANTHER" id="PTHR35936">
    <property type="entry name" value="MEMBRANE-BOUND LYTIC MUREIN TRANSGLYCOSYLASE F"/>
    <property type="match status" value="1"/>
</dbReference>
<dbReference type="OrthoDB" id="9807134at2"/>
<dbReference type="AlphaFoldDB" id="A0A256FQN9"/>
<reference evidence="4 5" key="1">
    <citation type="submission" date="2017-07" db="EMBL/GenBank/DDBJ databases">
        <title>Phylogenetic study on the rhizospheric bacterium Ochrobactrum sp. A44.</title>
        <authorList>
            <person name="Krzyzanowska D.M."/>
            <person name="Ossowicki A."/>
            <person name="Rajewska M."/>
            <person name="Maciag T."/>
            <person name="Kaczynski Z."/>
            <person name="Czerwicka M."/>
            <person name="Jafra S."/>
        </authorList>
    </citation>
    <scope>NUCLEOTIDE SEQUENCE [LARGE SCALE GENOMIC DNA]</scope>
    <source>
        <strain evidence="4 5">DSM 7216</strain>
    </source>
</reference>
<dbReference type="SUPFAM" id="SSF53850">
    <property type="entry name" value="Periplasmic binding protein-like II"/>
    <property type="match status" value="1"/>
</dbReference>
<feature type="transmembrane region" description="Helical" evidence="2">
    <location>
        <begin position="6"/>
        <end position="24"/>
    </location>
</feature>
<evidence type="ECO:0000313" key="5">
    <source>
        <dbReference type="Proteomes" id="UP000215590"/>
    </source>
</evidence>
<keyword evidence="1" id="KW-0732">Signal</keyword>
<feature type="domain" description="Solute-binding protein family 3/N-terminal" evidence="3">
    <location>
        <begin position="31"/>
        <end position="280"/>
    </location>
</feature>
<protein>
    <submittedName>
        <fullName evidence="4">Bacterial extracellular solute-binding, 3 family protein</fullName>
    </submittedName>
</protein>
<dbReference type="EMBL" id="NNRJ01000038">
    <property type="protein sequence ID" value="OYR17133.1"/>
    <property type="molecule type" value="Genomic_DNA"/>
</dbReference>
<sequence length="283" mass="30978">MKKKCLYIIFFILPAILWFLFNSVKEKEDKIFTIATEGYLRPYNFTHPDGTLDGFEIELGRYVCTHMHVKCSFVAQPFDGIIAGLNAGKYDAIMGGITATVKREEIVSFSEPYSLAPLVFATTKGSKYENLPSSGQLFSLSENLLVARQSLREDIEATAGATIGVVTGTTSDTLVNTFFKDNASVKEYKTVEPALLDLQAGRINMLAHSRAYLKAMQSTPGYGDLVMTGPFFKGPLLGRGAGIVIRKNEPALLGKLNEAIDAAKADGTLKRLANKWIGFDVTP</sequence>
<dbReference type="PANTHER" id="PTHR35936:SF19">
    <property type="entry name" value="AMINO-ACID-BINDING PROTEIN YXEM-RELATED"/>
    <property type="match status" value="1"/>
</dbReference>
<gene>
    <name evidence="4" type="ORF">CEV31_4385</name>
</gene>
<dbReference type="SMART" id="SM00062">
    <property type="entry name" value="PBPb"/>
    <property type="match status" value="1"/>
</dbReference>
<dbReference type="Gene3D" id="3.40.190.10">
    <property type="entry name" value="Periplasmic binding protein-like II"/>
    <property type="match status" value="2"/>
</dbReference>
<dbReference type="RefSeq" id="WP_094507533.1">
    <property type="nucleotide sequence ID" value="NZ_JBHEEK010000055.1"/>
</dbReference>
<evidence type="ECO:0000256" key="2">
    <source>
        <dbReference type="SAM" id="Phobius"/>
    </source>
</evidence>
<keyword evidence="2" id="KW-1133">Transmembrane helix</keyword>
<dbReference type="Proteomes" id="UP000215590">
    <property type="component" value="Unassembled WGS sequence"/>
</dbReference>
<dbReference type="InterPro" id="IPR001638">
    <property type="entry name" value="Solute-binding_3/MltF_N"/>
</dbReference>
<comment type="caution">
    <text evidence="4">The sequence shown here is derived from an EMBL/GenBank/DDBJ whole genome shotgun (WGS) entry which is preliminary data.</text>
</comment>
<evidence type="ECO:0000313" key="4">
    <source>
        <dbReference type="EMBL" id="OYR17133.1"/>
    </source>
</evidence>
<evidence type="ECO:0000256" key="1">
    <source>
        <dbReference type="ARBA" id="ARBA00022729"/>
    </source>
</evidence>
<proteinExistence type="predicted"/>
<keyword evidence="2" id="KW-0472">Membrane</keyword>
<dbReference type="Pfam" id="PF00497">
    <property type="entry name" value="SBP_bac_3"/>
    <property type="match status" value="1"/>
</dbReference>
<keyword evidence="5" id="KW-1185">Reference proteome</keyword>
<evidence type="ECO:0000259" key="3">
    <source>
        <dbReference type="SMART" id="SM00062"/>
    </source>
</evidence>